<gene>
    <name evidence="2" type="ORF">LCGC14_2067590</name>
</gene>
<dbReference type="EMBL" id="LAZR01024736">
    <property type="protein sequence ID" value="KKL74167.1"/>
    <property type="molecule type" value="Genomic_DNA"/>
</dbReference>
<dbReference type="InterPro" id="IPR023473">
    <property type="entry name" value="AMMECR1"/>
</dbReference>
<dbReference type="Gene3D" id="3.30.700.20">
    <property type="entry name" value="Hypothetical protein ph0010, domain 1"/>
    <property type="match status" value="1"/>
</dbReference>
<dbReference type="NCBIfam" id="TIGR04335">
    <property type="entry name" value="AmmeMemoSam_A"/>
    <property type="match status" value="1"/>
</dbReference>
<organism evidence="2">
    <name type="scientific">marine sediment metagenome</name>
    <dbReference type="NCBI Taxonomy" id="412755"/>
    <lineage>
        <taxon>unclassified sequences</taxon>
        <taxon>metagenomes</taxon>
        <taxon>ecological metagenomes</taxon>
    </lineage>
</organism>
<sequence length="357" mass="39142">PHTWEHSLEVQLPMLQRVLKGFELVPVVFGKADPAAAAEVLIDSVLDDRTIIVASSDLSHYYPDAVARRLDELCVRDIVNLDIEAMARHEACGMKPILTLMHIARRKRWQAKLLATANSADASGDKTRVVGYAAVAFVDSQGPNTMTETTNPPPGPAPAYTSAQRQRLLKLARTTLVRVVKTGELPEVDAGDFADELGTAKGCFVTLTVGGQLRGCIGHILPREPLYRAVMECTQSAALRDTRFKPVKPEELDRIEIEISVLTVPQPLAYASPIDLLTKLRPHVDGVLLRVGQAQSTYLPQVWEQMPNKGIFLSTLARKAGLAATGWQDPKAKIWTYQAEAFTESEQFPSRPAPGAH</sequence>
<evidence type="ECO:0000259" key="1">
    <source>
        <dbReference type="PROSITE" id="PS51112"/>
    </source>
</evidence>
<comment type="caution">
    <text evidence="2">The sequence shown here is derived from an EMBL/GenBank/DDBJ whole genome shotgun (WGS) entry which is preliminary data.</text>
</comment>
<feature type="domain" description="AMMECR1" evidence="1">
    <location>
        <begin position="163"/>
        <end position="353"/>
    </location>
</feature>
<dbReference type="NCBIfam" id="TIGR00296">
    <property type="entry name" value="TIGR00296 family protein"/>
    <property type="match status" value="1"/>
</dbReference>
<dbReference type="Gene3D" id="3.40.830.10">
    <property type="entry name" value="LigB-like"/>
    <property type="match status" value="1"/>
</dbReference>
<evidence type="ECO:0000313" key="2">
    <source>
        <dbReference type="EMBL" id="KKL74167.1"/>
    </source>
</evidence>
<dbReference type="Gene3D" id="3.30.1490.150">
    <property type="entry name" value="Hypothetical protein ph0010, domain 2"/>
    <property type="match status" value="1"/>
</dbReference>
<dbReference type="PROSITE" id="PS51112">
    <property type="entry name" value="AMMECR1"/>
    <property type="match status" value="1"/>
</dbReference>
<dbReference type="Pfam" id="PF01875">
    <property type="entry name" value="Memo"/>
    <property type="match status" value="1"/>
</dbReference>
<dbReference type="CDD" id="cd07361">
    <property type="entry name" value="MEMO_like"/>
    <property type="match status" value="1"/>
</dbReference>
<dbReference type="InterPro" id="IPR027485">
    <property type="entry name" value="AMMECR1_N"/>
</dbReference>
<proteinExistence type="predicted"/>
<dbReference type="InterPro" id="IPR027623">
    <property type="entry name" value="AmmeMemoSam_A"/>
</dbReference>
<dbReference type="InterPro" id="IPR002737">
    <property type="entry name" value="MEMO1_fam"/>
</dbReference>
<reference evidence="2" key="1">
    <citation type="journal article" date="2015" name="Nature">
        <title>Complex archaea that bridge the gap between prokaryotes and eukaryotes.</title>
        <authorList>
            <person name="Spang A."/>
            <person name="Saw J.H."/>
            <person name="Jorgensen S.L."/>
            <person name="Zaremba-Niedzwiedzka K."/>
            <person name="Martijn J."/>
            <person name="Lind A.E."/>
            <person name="van Eijk R."/>
            <person name="Schleper C."/>
            <person name="Guy L."/>
            <person name="Ettema T.J."/>
        </authorList>
    </citation>
    <scope>NUCLEOTIDE SEQUENCE</scope>
</reference>
<protein>
    <recommendedName>
        <fullName evidence="1">AMMECR1 domain-containing protein</fullName>
    </recommendedName>
</protein>
<name>A0A0F9HGC9_9ZZZZ</name>
<dbReference type="AlphaFoldDB" id="A0A0F9HGC9"/>
<dbReference type="NCBIfam" id="TIGR04336">
    <property type="entry name" value="AmmeMemoSam_B"/>
    <property type="match status" value="1"/>
</dbReference>
<dbReference type="PANTHER" id="PTHR13016">
    <property type="entry name" value="AMMECR1 HOMOLOG"/>
    <property type="match status" value="1"/>
</dbReference>
<dbReference type="Pfam" id="PF01871">
    <property type="entry name" value="AMMECR1"/>
    <property type="match status" value="1"/>
</dbReference>
<dbReference type="InterPro" id="IPR036071">
    <property type="entry name" value="AMMECR1_dom_sf"/>
</dbReference>
<dbReference type="SUPFAM" id="SSF143447">
    <property type="entry name" value="AMMECR1-like"/>
    <property type="match status" value="1"/>
</dbReference>
<dbReference type="InterPro" id="IPR002733">
    <property type="entry name" value="AMMECR1_domain"/>
</dbReference>
<accession>A0A0F9HGC9</accession>
<dbReference type="PANTHER" id="PTHR13016:SF0">
    <property type="entry name" value="AMME SYNDROME CANDIDATE GENE 1 PROTEIN"/>
    <property type="match status" value="1"/>
</dbReference>
<feature type="non-terminal residue" evidence="2">
    <location>
        <position position="1"/>
    </location>
</feature>